<accession>A0A0U5GI59</accession>
<keyword evidence="3" id="KW-1185">Reference proteome</keyword>
<dbReference type="Proteomes" id="UP000054771">
    <property type="component" value="Unassembled WGS sequence"/>
</dbReference>
<feature type="compositionally biased region" description="Polar residues" evidence="1">
    <location>
        <begin position="151"/>
        <end position="162"/>
    </location>
</feature>
<sequence length="479" mass="52402">MDQVFQVFRSLQGSGMIESFEVKQNPTTEELNPPETSGIFHIDQCTPPSSIAPSLLRNDYSLLCPVNLHPDIGKEFDLWMQRDVTGTEAQYTADSPGMSSMGDVMSPKSDLTSFNHPTTPCSINSPPVGSGSRMTPYQSINTPLSIGSPYTKFQSTPSSSASPPGWDANVQSYPTPSTSYSPLADEAPTPPSPDTASSTKHRLLQLCRLGEDGTTLLNNNQIKQILKAEAGLLAQDPVGLLQPILKHCQADLLPALTAFGLPIEWKGKAGAVEYYRILEAVKDKERVLDPLALNLAQLLFYFNCEWLEKHGGLEGITAATFILNACSEEPKNSKSMKSRRDNITTYHYRRGRYIWIVVACLGGSILVDSGDTIQRAKIFPTKAQLNAFISLVLRTRPGSVDLCHALEPVVKAIVLGATQADLRQVIVAGSNNTVRKEQLARAYAADQEALTNQTAEETWLAEDVDSIAKKRMAEFLPDF</sequence>
<dbReference type="EMBL" id="CDMC01000014">
    <property type="protein sequence ID" value="CEL09503.1"/>
    <property type="molecule type" value="Genomic_DNA"/>
</dbReference>
<evidence type="ECO:0000256" key="1">
    <source>
        <dbReference type="SAM" id="MobiDB-lite"/>
    </source>
</evidence>
<protein>
    <submittedName>
        <fullName evidence="2">Uncharacterized protein</fullName>
    </submittedName>
</protein>
<gene>
    <name evidence="2" type="ORF">ASPCAL12638</name>
</gene>
<feature type="compositionally biased region" description="Low complexity" evidence="1">
    <location>
        <begin position="172"/>
        <end position="187"/>
    </location>
</feature>
<dbReference type="OrthoDB" id="4508405at2759"/>
<evidence type="ECO:0000313" key="2">
    <source>
        <dbReference type="EMBL" id="CEL09503.1"/>
    </source>
</evidence>
<organism evidence="2 3">
    <name type="scientific">Aspergillus calidoustus</name>
    <dbReference type="NCBI Taxonomy" id="454130"/>
    <lineage>
        <taxon>Eukaryota</taxon>
        <taxon>Fungi</taxon>
        <taxon>Dikarya</taxon>
        <taxon>Ascomycota</taxon>
        <taxon>Pezizomycotina</taxon>
        <taxon>Eurotiomycetes</taxon>
        <taxon>Eurotiomycetidae</taxon>
        <taxon>Eurotiales</taxon>
        <taxon>Aspergillaceae</taxon>
        <taxon>Aspergillus</taxon>
        <taxon>Aspergillus subgen. Nidulantes</taxon>
    </lineage>
</organism>
<evidence type="ECO:0000313" key="3">
    <source>
        <dbReference type="Proteomes" id="UP000054771"/>
    </source>
</evidence>
<name>A0A0U5GI59_ASPCI</name>
<feature type="region of interest" description="Disordered" evidence="1">
    <location>
        <begin position="90"/>
        <end position="200"/>
    </location>
</feature>
<proteinExistence type="predicted"/>
<feature type="compositionally biased region" description="Polar residues" evidence="1">
    <location>
        <begin position="109"/>
        <end position="145"/>
    </location>
</feature>
<reference evidence="3" key="1">
    <citation type="journal article" date="2016" name="Genome Announc.">
        <title>Draft genome sequences of fungus Aspergillus calidoustus.</title>
        <authorList>
            <person name="Horn F."/>
            <person name="Linde J."/>
            <person name="Mattern D.J."/>
            <person name="Walther G."/>
            <person name="Guthke R."/>
            <person name="Scherlach K."/>
            <person name="Martin K."/>
            <person name="Brakhage A.A."/>
            <person name="Petzke L."/>
            <person name="Valiante V."/>
        </authorList>
    </citation>
    <scope>NUCLEOTIDE SEQUENCE [LARGE SCALE GENOMIC DNA]</scope>
    <source>
        <strain evidence="3">SF006504</strain>
    </source>
</reference>
<dbReference type="OMA" id="PWHVENT"/>
<dbReference type="AlphaFoldDB" id="A0A0U5GI59"/>